<feature type="compositionally biased region" description="Polar residues" evidence="1">
    <location>
        <begin position="100"/>
        <end position="115"/>
    </location>
</feature>
<feature type="compositionally biased region" description="Pro residues" evidence="1">
    <location>
        <begin position="912"/>
        <end position="921"/>
    </location>
</feature>
<feature type="compositionally biased region" description="Polar residues" evidence="1">
    <location>
        <begin position="373"/>
        <end position="398"/>
    </location>
</feature>
<feature type="compositionally biased region" description="Acidic residues" evidence="1">
    <location>
        <begin position="77"/>
        <end position="95"/>
    </location>
</feature>
<evidence type="ECO:0000313" key="3">
    <source>
        <dbReference type="EMBL" id="KAK3859429.1"/>
    </source>
</evidence>
<keyword evidence="4" id="KW-1185">Reference proteome</keyword>
<feature type="compositionally biased region" description="Low complexity" evidence="1">
    <location>
        <begin position="405"/>
        <end position="422"/>
    </location>
</feature>
<feature type="region of interest" description="Disordered" evidence="1">
    <location>
        <begin position="1142"/>
        <end position="1180"/>
    </location>
</feature>
<feature type="compositionally biased region" description="Polar residues" evidence="1">
    <location>
        <begin position="993"/>
        <end position="1028"/>
    </location>
</feature>
<feature type="compositionally biased region" description="Basic and acidic residues" evidence="1">
    <location>
        <begin position="559"/>
        <end position="569"/>
    </location>
</feature>
<evidence type="ECO:0000256" key="1">
    <source>
        <dbReference type="SAM" id="MobiDB-lite"/>
    </source>
</evidence>
<keyword evidence="2" id="KW-0472">Membrane</keyword>
<feature type="compositionally biased region" description="Pro residues" evidence="1">
    <location>
        <begin position="625"/>
        <end position="653"/>
    </location>
</feature>
<comment type="caution">
    <text evidence="3">The sequence shown here is derived from an EMBL/GenBank/DDBJ whole genome shotgun (WGS) entry which is preliminary data.</text>
</comment>
<sequence length="1516" mass="164193">MREAGRSGGGSVGTYVVTSWLVLVMCVLLCVEAANQDPSSSSSSSSPARSLPHHPLYNPHRRILNLGEGDTIPNDVNSEDDDHLINDDGSDDVGDLESTYGDTVTGYESPTSYASGPSYADPGLLKAVMQQAEQANFRYPLVTTQTPQTIHQDSTPSDTEPTGNEINPNLFPPQVHQIHDIPLHTNENGSTYNEGYEGQPLGPLISEGYANTKIQGHNHKMRTQTVQDIPQVAYTPDLAKDTVTTTKATTTQAPTTHRTTTQRLPTTSLPSIYVLRFRPTQRTRLSTLMTSESPTIITSPRVPHLPRHSTPLTTTPTTTTTTTPITTTTSTTTPLPPPPPPPPSLEPVPPRETNPTRDTPTPDHRHTSPPHHITSSLRHQPSPPRYTTITRNTAPHQHTTPSPPRQSFSSTSSLHPQSSHLPFRPPPTPPPSRPTPRPDVPTPSPPSPRPTHTTHDGRPTLPPSIPPLRYTRRPSDQPTTPTPTTKPTPSNTHHTFGTHTTSQEPELHPKPVKPHHPSPSPIRRSDKIPTEHDHHHLESDQPRPESDQARPKIYGPLQSEREEPTHVDSDVPLSTPHSHSAPPLPQISDMIFRPSKVDPFLPSHLNGRPQGTPYQLSHVFNTNHLPPPPVPPPFSSVAPPPPPPPPAIFPPAPISHNRPFIRPPLPPGRPSLRPPPPPAHLKNTVSPPRPPPLADKPPALQPPPVPFPNLGNIGGERFGPSKPQPRLPLTHPGKKVTPQPQPNLQRGAPFQIVRGSDPPPPRPQDATRPEPGFTLPAEAGNLPHRPTKPRIHLPSPRRPVLPQFRPNAPPQQEKFGVDGNPARVFDTRPMPPRRPAPPQRPSFLDNFKFFSRNPVTRRRGETGLPGPTNTAGEKVGAKTESGEGAVNVRYQLAHGPAPHLAQKVVVLGPFKQPPPGAPIIPVPGVDLKPPPAQPPPPPPPFPGPKVTPPPGQTPTLTRRIYTAPAPAPGPAHAPVSPKKKKKKVGGVVYGRPQNPQTPYSSTHIVSASYNTGPAHNDDPQPSVSAPQDTPSPQPSPQPSPSPALTTMKGPGVGVGGEVSEADKEAIIAAKLTLPTSVDRTSGRPLIPVPIPVITPSHPHSQQPPLITLTQPSLRFQGPPQLKPRPQDLTQLNARPQELKTQAIPRPQGKLHPQERTQVNIRSQERTRLPPHPLTRRVLPAKSSSNSFWSFLGLGETETEPKPTPTRRRDPPPRPHPTRVYRPGPLPPPPPPVQTIPLPLVPKAPRPVQVSHPPHPATPPTVLTSPLPSTTTPPTTPTPRFISTTTSKELRPVYHHTTIPTTTTTTLPTTTAPLVITGLSSRHAHGPNAQVGHPYAHDVTRFTHILGAPSPPLHGKFRPPKIDASSYSGWRVVGAHAAPAEGLGAPLSPVMSYVRENTPEIIIKPTTEKLKDGEQETVKQKEVQYKPKMDDQLNARQGMEAGVEIQTIDFERKRQNQGGEGDVVVGTIRGRPGNAGLSDRAGLITASDPQLVHFSSKLNIESPGIVRSYWVPPPVLA</sequence>
<keyword evidence="2" id="KW-1133">Transmembrane helix</keyword>
<feature type="region of interest" description="Disordered" evidence="1">
    <location>
        <begin position="296"/>
        <end position="880"/>
    </location>
</feature>
<feature type="compositionally biased region" description="Polar residues" evidence="1">
    <location>
        <begin position="490"/>
        <end position="504"/>
    </location>
</feature>
<feature type="compositionally biased region" description="Low complexity" evidence="1">
    <location>
        <begin position="1259"/>
        <end position="1282"/>
    </location>
</feature>
<reference evidence="3" key="1">
    <citation type="submission" date="2023-10" db="EMBL/GenBank/DDBJ databases">
        <title>Genome assemblies of two species of porcelain crab, Petrolisthes cinctipes and Petrolisthes manimaculis (Anomura: Porcellanidae).</title>
        <authorList>
            <person name="Angst P."/>
        </authorList>
    </citation>
    <scope>NUCLEOTIDE SEQUENCE</scope>
    <source>
        <strain evidence="3">PB745_01</strain>
        <tissue evidence="3">Gill</tissue>
    </source>
</reference>
<protein>
    <submittedName>
        <fullName evidence="3">Uncharacterized protein</fullName>
    </submittedName>
</protein>
<feature type="compositionally biased region" description="Pro residues" evidence="1">
    <location>
        <begin position="1029"/>
        <end position="1041"/>
    </location>
</feature>
<evidence type="ECO:0000256" key="2">
    <source>
        <dbReference type="SAM" id="Phobius"/>
    </source>
</evidence>
<feature type="compositionally biased region" description="Low complexity" evidence="1">
    <location>
        <begin position="309"/>
        <end position="333"/>
    </location>
</feature>
<name>A0AAE1EQ79_PETCI</name>
<feature type="compositionally biased region" description="Polar residues" evidence="1">
    <location>
        <begin position="612"/>
        <end position="624"/>
    </location>
</feature>
<organism evidence="3 4">
    <name type="scientific">Petrolisthes cinctipes</name>
    <name type="common">Flat porcelain crab</name>
    <dbReference type="NCBI Taxonomy" id="88211"/>
    <lineage>
        <taxon>Eukaryota</taxon>
        <taxon>Metazoa</taxon>
        <taxon>Ecdysozoa</taxon>
        <taxon>Arthropoda</taxon>
        <taxon>Crustacea</taxon>
        <taxon>Multicrustacea</taxon>
        <taxon>Malacostraca</taxon>
        <taxon>Eumalacostraca</taxon>
        <taxon>Eucarida</taxon>
        <taxon>Decapoda</taxon>
        <taxon>Pleocyemata</taxon>
        <taxon>Anomura</taxon>
        <taxon>Galatheoidea</taxon>
        <taxon>Porcellanidae</taxon>
        <taxon>Petrolisthes</taxon>
    </lineage>
</organism>
<gene>
    <name evidence="3" type="ORF">Pcinc_034461</name>
</gene>
<feature type="compositionally biased region" description="Pro residues" evidence="1">
    <location>
        <begin position="423"/>
        <end position="449"/>
    </location>
</feature>
<feature type="compositionally biased region" description="Basic and acidic residues" evidence="1">
    <location>
        <begin position="523"/>
        <end position="550"/>
    </location>
</feature>
<proteinExistence type="predicted"/>
<dbReference type="Proteomes" id="UP001286313">
    <property type="component" value="Unassembled WGS sequence"/>
</dbReference>
<feature type="transmembrane region" description="Helical" evidence="2">
    <location>
        <begin position="12"/>
        <end position="34"/>
    </location>
</feature>
<feature type="region of interest" description="Disordered" evidence="1">
    <location>
        <begin position="1193"/>
        <end position="1282"/>
    </location>
</feature>
<dbReference type="PRINTS" id="PR01217">
    <property type="entry name" value="PRICHEXTENSN"/>
</dbReference>
<keyword evidence="2" id="KW-0812">Transmembrane</keyword>
<feature type="compositionally biased region" description="Pro residues" evidence="1">
    <location>
        <begin position="661"/>
        <end position="679"/>
    </location>
</feature>
<feature type="region of interest" description="Disordered" evidence="1">
    <location>
        <begin position="912"/>
        <end position="1058"/>
    </location>
</feature>
<accession>A0AAE1EQ79</accession>
<feature type="region of interest" description="Disordered" evidence="1">
    <location>
        <begin position="36"/>
        <end position="118"/>
    </location>
</feature>
<feature type="compositionally biased region" description="Pro residues" evidence="1">
    <location>
        <begin position="687"/>
        <end position="707"/>
    </location>
</feature>
<feature type="compositionally biased region" description="Pro residues" evidence="1">
    <location>
        <begin position="928"/>
        <end position="952"/>
    </location>
</feature>
<feature type="compositionally biased region" description="Pro residues" evidence="1">
    <location>
        <begin position="1223"/>
        <end position="1244"/>
    </location>
</feature>
<feature type="compositionally biased region" description="Pro residues" evidence="1">
    <location>
        <begin position="829"/>
        <end position="840"/>
    </location>
</feature>
<evidence type="ECO:0000313" key="4">
    <source>
        <dbReference type="Proteomes" id="UP001286313"/>
    </source>
</evidence>
<feature type="compositionally biased region" description="Pro residues" evidence="1">
    <location>
        <begin position="334"/>
        <end position="352"/>
    </location>
</feature>
<dbReference type="EMBL" id="JAWQEG010005030">
    <property type="protein sequence ID" value="KAK3859429.1"/>
    <property type="molecule type" value="Genomic_DNA"/>
</dbReference>